<reference evidence="1 2" key="1">
    <citation type="submission" date="2011-07" db="EMBL/GenBank/DDBJ databases">
        <authorList>
            <person name="Coyne R."/>
            <person name="Brami D."/>
            <person name="Johnson J."/>
            <person name="Hostetler J."/>
            <person name="Hannick L."/>
            <person name="Clark T."/>
            <person name="Cassidy-Hanley D."/>
            <person name="Inman J."/>
        </authorList>
    </citation>
    <scope>NUCLEOTIDE SEQUENCE [LARGE SCALE GENOMIC DNA]</scope>
    <source>
        <strain evidence="1 2">G5</strain>
    </source>
</reference>
<evidence type="ECO:0008006" key="3">
    <source>
        <dbReference type="Google" id="ProtNLM"/>
    </source>
</evidence>
<sequence length="84" mass="9436">MLYKRCLHASVLIENKLYIIGGKGSGNQILSSCEIYDIESGKKEELNSLNEARCNFQAIVLQDFIYVFGGVNEKGETLGNVERY</sequence>
<gene>
    <name evidence="1" type="ORF">IMG5_096980</name>
</gene>
<evidence type="ECO:0000313" key="1">
    <source>
        <dbReference type="EMBL" id="EGR32084.1"/>
    </source>
</evidence>
<dbReference type="InParanoid" id="G0QRR8"/>
<dbReference type="EMBL" id="GL983798">
    <property type="protein sequence ID" value="EGR32084.1"/>
    <property type="molecule type" value="Genomic_DNA"/>
</dbReference>
<dbReference type="InterPro" id="IPR006652">
    <property type="entry name" value="Kelch_1"/>
</dbReference>
<name>G0QRR8_ICHMU</name>
<dbReference type="SUPFAM" id="SSF117281">
    <property type="entry name" value="Kelch motif"/>
    <property type="match status" value="1"/>
</dbReference>
<dbReference type="RefSeq" id="XP_004035570.1">
    <property type="nucleotide sequence ID" value="XM_004035522.1"/>
</dbReference>
<dbReference type="Proteomes" id="UP000008983">
    <property type="component" value="Unassembled WGS sequence"/>
</dbReference>
<dbReference type="GeneID" id="14908252"/>
<dbReference type="InterPro" id="IPR015915">
    <property type="entry name" value="Kelch-typ_b-propeller"/>
</dbReference>
<organism evidence="1 2">
    <name type="scientific">Ichthyophthirius multifiliis</name>
    <name type="common">White spot disease agent</name>
    <name type="synonym">Ich</name>
    <dbReference type="NCBI Taxonomy" id="5932"/>
    <lineage>
        <taxon>Eukaryota</taxon>
        <taxon>Sar</taxon>
        <taxon>Alveolata</taxon>
        <taxon>Ciliophora</taxon>
        <taxon>Intramacronucleata</taxon>
        <taxon>Oligohymenophorea</taxon>
        <taxon>Hymenostomatida</taxon>
        <taxon>Ophryoglenina</taxon>
        <taxon>Ichthyophthirius</taxon>
    </lineage>
</organism>
<protein>
    <recommendedName>
        <fullName evidence="3">Kelch motif family protein</fullName>
    </recommendedName>
</protein>
<dbReference type="Gene3D" id="2.120.10.80">
    <property type="entry name" value="Kelch-type beta propeller"/>
    <property type="match status" value="1"/>
</dbReference>
<accession>G0QRR8</accession>
<keyword evidence="2" id="KW-1185">Reference proteome</keyword>
<dbReference type="Pfam" id="PF01344">
    <property type="entry name" value="Kelch_1"/>
    <property type="match status" value="2"/>
</dbReference>
<dbReference type="AlphaFoldDB" id="G0QRR8"/>
<evidence type="ECO:0000313" key="2">
    <source>
        <dbReference type="Proteomes" id="UP000008983"/>
    </source>
</evidence>
<dbReference type="SMART" id="SM00612">
    <property type="entry name" value="Kelch"/>
    <property type="match status" value="1"/>
</dbReference>
<dbReference type="STRING" id="857967.G0QRR8"/>
<dbReference type="PANTHER" id="PTHR45632">
    <property type="entry name" value="LD33804P"/>
    <property type="match status" value="1"/>
</dbReference>
<dbReference type="OrthoDB" id="191037at2759"/>
<proteinExistence type="predicted"/>